<dbReference type="AlphaFoldDB" id="A0A3E0EQX4"/>
<protein>
    <submittedName>
        <fullName evidence="1">Uncharacterized protein</fullName>
    </submittedName>
</protein>
<dbReference type="RefSeq" id="WP_211319891.1">
    <property type="nucleotide sequence ID" value="NZ_QUNI01000003.1"/>
</dbReference>
<proteinExistence type="predicted"/>
<organism evidence="1 2">
    <name type="scientific">Flavobacterium aquicola</name>
    <dbReference type="NCBI Taxonomy" id="1682742"/>
    <lineage>
        <taxon>Bacteria</taxon>
        <taxon>Pseudomonadati</taxon>
        <taxon>Bacteroidota</taxon>
        <taxon>Flavobacteriia</taxon>
        <taxon>Flavobacteriales</taxon>
        <taxon>Flavobacteriaceae</taxon>
        <taxon>Flavobacterium</taxon>
    </lineage>
</organism>
<dbReference type="EMBL" id="QUNI01000003">
    <property type="protein sequence ID" value="REH00174.1"/>
    <property type="molecule type" value="Genomic_DNA"/>
</dbReference>
<dbReference type="Proteomes" id="UP000257136">
    <property type="component" value="Unassembled WGS sequence"/>
</dbReference>
<name>A0A3E0EQX4_9FLAO</name>
<comment type="caution">
    <text evidence="1">The sequence shown here is derived from an EMBL/GenBank/DDBJ whole genome shotgun (WGS) entry which is preliminary data.</text>
</comment>
<evidence type="ECO:0000313" key="1">
    <source>
        <dbReference type="EMBL" id="REH00174.1"/>
    </source>
</evidence>
<reference evidence="1 2" key="1">
    <citation type="submission" date="2018-08" db="EMBL/GenBank/DDBJ databases">
        <title>Genomic Encyclopedia of Archaeal and Bacterial Type Strains, Phase II (KMG-II): from individual species to whole genera.</title>
        <authorList>
            <person name="Goeker M."/>
        </authorList>
    </citation>
    <scope>NUCLEOTIDE SEQUENCE [LARGE SCALE GENOMIC DNA]</scope>
    <source>
        <strain evidence="1 2">DSM 100880</strain>
    </source>
</reference>
<accession>A0A3E0EQX4</accession>
<gene>
    <name evidence="1" type="ORF">C8P67_103148</name>
</gene>
<sequence length="134" mass="15769">MTDDFNPPINSRTTKELLEIAGAPKKWNPRALKLALDELHNRKVDTSQIEEAQRTEKKQVELEILKKANKSYQISDFILKPKSTLFELLFTWELKKDGYILKAKQQKTFRTVLCIIFFRLCFKGIDCKLLVLYF</sequence>
<keyword evidence="2" id="KW-1185">Reference proteome</keyword>
<evidence type="ECO:0000313" key="2">
    <source>
        <dbReference type="Proteomes" id="UP000257136"/>
    </source>
</evidence>